<gene>
    <name evidence="2" type="ORF">CEXT_294471</name>
</gene>
<evidence type="ECO:0000313" key="2">
    <source>
        <dbReference type="EMBL" id="GIY08733.1"/>
    </source>
</evidence>
<comment type="caution">
    <text evidence="2">The sequence shown here is derived from an EMBL/GenBank/DDBJ whole genome shotgun (WGS) entry which is preliminary data.</text>
</comment>
<sequence length="93" mass="10086">MSVNNVQCFPQTSANRSTNHSVSSRQRAVSTTRIAALGETDWQKVSMYNGRNHTPSANQTAGTTPGKAGGKRTNSPTSVNVNRLNAHFNVKRE</sequence>
<feature type="compositionally biased region" description="Polar residues" evidence="1">
    <location>
        <begin position="74"/>
        <end position="83"/>
    </location>
</feature>
<proteinExistence type="predicted"/>
<evidence type="ECO:0000256" key="1">
    <source>
        <dbReference type="SAM" id="MobiDB-lite"/>
    </source>
</evidence>
<feature type="region of interest" description="Disordered" evidence="1">
    <location>
        <begin position="47"/>
        <end position="93"/>
    </location>
</feature>
<dbReference type="AlphaFoldDB" id="A0AAV4QML9"/>
<evidence type="ECO:0000313" key="3">
    <source>
        <dbReference type="Proteomes" id="UP001054945"/>
    </source>
</evidence>
<name>A0AAV4QML9_CAEEX</name>
<protein>
    <submittedName>
        <fullName evidence="2">Uncharacterized protein</fullName>
    </submittedName>
</protein>
<dbReference type="EMBL" id="BPLR01006283">
    <property type="protein sequence ID" value="GIY08733.1"/>
    <property type="molecule type" value="Genomic_DNA"/>
</dbReference>
<accession>A0AAV4QML9</accession>
<organism evidence="2 3">
    <name type="scientific">Caerostris extrusa</name>
    <name type="common">Bark spider</name>
    <name type="synonym">Caerostris bankana</name>
    <dbReference type="NCBI Taxonomy" id="172846"/>
    <lineage>
        <taxon>Eukaryota</taxon>
        <taxon>Metazoa</taxon>
        <taxon>Ecdysozoa</taxon>
        <taxon>Arthropoda</taxon>
        <taxon>Chelicerata</taxon>
        <taxon>Arachnida</taxon>
        <taxon>Araneae</taxon>
        <taxon>Araneomorphae</taxon>
        <taxon>Entelegynae</taxon>
        <taxon>Araneoidea</taxon>
        <taxon>Araneidae</taxon>
        <taxon>Caerostris</taxon>
    </lineage>
</organism>
<reference evidence="2 3" key="1">
    <citation type="submission" date="2021-06" db="EMBL/GenBank/DDBJ databases">
        <title>Caerostris extrusa draft genome.</title>
        <authorList>
            <person name="Kono N."/>
            <person name="Arakawa K."/>
        </authorList>
    </citation>
    <scope>NUCLEOTIDE SEQUENCE [LARGE SCALE GENOMIC DNA]</scope>
</reference>
<dbReference type="Proteomes" id="UP001054945">
    <property type="component" value="Unassembled WGS sequence"/>
</dbReference>
<feature type="region of interest" description="Disordered" evidence="1">
    <location>
        <begin position="1"/>
        <end position="30"/>
    </location>
</feature>
<feature type="compositionally biased region" description="Polar residues" evidence="1">
    <location>
        <begin position="49"/>
        <end position="59"/>
    </location>
</feature>
<keyword evidence="3" id="KW-1185">Reference proteome</keyword>